<reference evidence="1 2" key="1">
    <citation type="submission" date="2019-12" db="EMBL/GenBank/DDBJ databases">
        <authorList>
            <person name="Alioto T."/>
            <person name="Alioto T."/>
            <person name="Gomez Garrido J."/>
        </authorList>
    </citation>
    <scope>NUCLEOTIDE SEQUENCE [LARGE SCALE GENOMIC DNA]</scope>
</reference>
<accession>A0A8S0TAY9</accession>
<proteinExistence type="predicted"/>
<evidence type="ECO:0000313" key="1">
    <source>
        <dbReference type="EMBL" id="CAA3002279.1"/>
    </source>
</evidence>
<dbReference type="EMBL" id="CACTIH010005826">
    <property type="protein sequence ID" value="CAA3002279.1"/>
    <property type="molecule type" value="Genomic_DNA"/>
</dbReference>
<name>A0A8S0TAY9_OLEEU</name>
<dbReference type="Gramene" id="OE9A003030T1">
    <property type="protein sequence ID" value="OE9A003030C1"/>
    <property type="gene ID" value="OE9A003030"/>
</dbReference>
<sequence length="52" mass="5559">MTLGVNAIAPIDSQISPILSTNRMHIEENLPSSIDGPNLLLSTNSIVDNLTQ</sequence>
<evidence type="ECO:0000313" key="2">
    <source>
        <dbReference type="Proteomes" id="UP000594638"/>
    </source>
</evidence>
<protein>
    <submittedName>
        <fullName evidence="1">Uncharacterized protein</fullName>
    </submittedName>
</protein>
<dbReference type="Proteomes" id="UP000594638">
    <property type="component" value="Unassembled WGS sequence"/>
</dbReference>
<dbReference type="AlphaFoldDB" id="A0A8S0TAY9"/>
<feature type="non-terminal residue" evidence="1">
    <location>
        <position position="52"/>
    </location>
</feature>
<organism evidence="1 2">
    <name type="scientific">Olea europaea subsp. europaea</name>
    <dbReference type="NCBI Taxonomy" id="158383"/>
    <lineage>
        <taxon>Eukaryota</taxon>
        <taxon>Viridiplantae</taxon>
        <taxon>Streptophyta</taxon>
        <taxon>Embryophyta</taxon>
        <taxon>Tracheophyta</taxon>
        <taxon>Spermatophyta</taxon>
        <taxon>Magnoliopsida</taxon>
        <taxon>eudicotyledons</taxon>
        <taxon>Gunneridae</taxon>
        <taxon>Pentapetalae</taxon>
        <taxon>asterids</taxon>
        <taxon>lamiids</taxon>
        <taxon>Lamiales</taxon>
        <taxon>Oleaceae</taxon>
        <taxon>Oleeae</taxon>
        <taxon>Olea</taxon>
    </lineage>
</organism>
<comment type="caution">
    <text evidence="1">The sequence shown here is derived from an EMBL/GenBank/DDBJ whole genome shotgun (WGS) entry which is preliminary data.</text>
</comment>
<gene>
    <name evidence="1" type="ORF">OLEA9_A003030</name>
</gene>
<keyword evidence="2" id="KW-1185">Reference proteome</keyword>